<dbReference type="InterPro" id="IPR012674">
    <property type="entry name" value="Calycin"/>
</dbReference>
<feature type="domain" description="ZinT" evidence="5">
    <location>
        <begin position="64"/>
        <end position="231"/>
    </location>
</feature>
<keyword evidence="2" id="KW-0862">Zinc</keyword>
<feature type="region of interest" description="Disordered" evidence="3">
    <location>
        <begin position="26"/>
        <end position="68"/>
    </location>
</feature>
<evidence type="ECO:0000256" key="2">
    <source>
        <dbReference type="ARBA" id="ARBA00022833"/>
    </source>
</evidence>
<reference evidence="6 7" key="1">
    <citation type="journal article" date="2010" name="Stand. Genomic Sci.">
        <title>Complete genome sequence of Arcanobacterium haemolyticum type strain (11018).</title>
        <authorList>
            <person name="Yasawong M."/>
            <person name="Teshima H."/>
            <person name="Lapidus A."/>
            <person name="Nolan M."/>
            <person name="Lucas S."/>
            <person name="Glavina Del Rio T."/>
            <person name="Tice H."/>
            <person name="Cheng J."/>
            <person name="Bruce D."/>
            <person name="Detter C."/>
            <person name="Tapia R."/>
            <person name="Han C."/>
            <person name="Goodwin L."/>
            <person name="Pitluck S."/>
            <person name="Liolios K."/>
            <person name="Ivanova N."/>
            <person name="Mavromatis K."/>
            <person name="Mikhailova N."/>
            <person name="Pati A."/>
            <person name="Chen A."/>
            <person name="Palaniappan K."/>
            <person name="Land M."/>
            <person name="Hauser L."/>
            <person name="Chang Y."/>
            <person name="Jeffries C."/>
            <person name="Rohde M."/>
            <person name="Sikorski J."/>
            <person name="Pukall R."/>
            <person name="Goker M."/>
            <person name="Woyke T."/>
            <person name="Bristow J."/>
            <person name="Eisen J."/>
            <person name="Markowitz V."/>
            <person name="Hugenholtz P."/>
            <person name="Kyrpides N."/>
            <person name="Klenk H."/>
        </authorList>
    </citation>
    <scope>NUCLEOTIDE SEQUENCE [LARGE SCALE GENOMIC DNA]</scope>
    <source>
        <strain evidence="7">ATCC 9345 / DSM 20595 / CCUG 17215 / LMG 16163 / NBRC 15585 / NCTC 8452 / 11018</strain>
    </source>
</reference>
<dbReference type="Gene3D" id="2.40.128.20">
    <property type="match status" value="1"/>
</dbReference>
<dbReference type="eggNOG" id="COG3443">
    <property type="taxonomic scope" value="Bacteria"/>
</dbReference>
<evidence type="ECO:0000256" key="4">
    <source>
        <dbReference type="SAM" id="SignalP"/>
    </source>
</evidence>
<dbReference type="EMBL" id="CP002045">
    <property type="protein sequence ID" value="ADH92534.1"/>
    <property type="molecule type" value="Genomic_DNA"/>
</dbReference>
<organism evidence="6 7">
    <name type="scientific">Arcanobacterium haemolyticum (strain ATCC 9345 / DSM 20595 / CCM 5947 / CCUG 17215 / LMG 16163 / NBRC 15585 / NCTC 8452 / 11018)</name>
    <dbReference type="NCBI Taxonomy" id="644284"/>
    <lineage>
        <taxon>Bacteria</taxon>
        <taxon>Bacillati</taxon>
        <taxon>Actinomycetota</taxon>
        <taxon>Actinomycetes</taxon>
        <taxon>Actinomycetales</taxon>
        <taxon>Actinomycetaceae</taxon>
        <taxon>Arcanobacterium</taxon>
    </lineage>
</organism>
<feature type="signal peptide" evidence="4">
    <location>
        <begin position="1"/>
        <end position="22"/>
    </location>
</feature>
<keyword evidence="7" id="KW-1185">Reference proteome</keyword>
<dbReference type="PROSITE" id="PS51257">
    <property type="entry name" value="PROKAR_LIPOPROTEIN"/>
    <property type="match status" value="1"/>
</dbReference>
<dbReference type="InterPro" id="IPR015304">
    <property type="entry name" value="ZinT_dom"/>
</dbReference>
<feature type="chain" id="PRO_5039483502" evidence="4">
    <location>
        <begin position="23"/>
        <end position="237"/>
    </location>
</feature>
<gene>
    <name evidence="6" type="ordered locus">Arch_0808</name>
</gene>
<accession>D7BNN5</accession>
<dbReference type="AlphaFoldDB" id="D7BNN5"/>
<dbReference type="HOGENOM" id="CLU_106584_0_0_11"/>
<evidence type="ECO:0000256" key="3">
    <source>
        <dbReference type="SAM" id="MobiDB-lite"/>
    </source>
</evidence>
<feature type="compositionally biased region" description="Basic and acidic residues" evidence="3">
    <location>
        <begin position="42"/>
        <end position="68"/>
    </location>
</feature>
<sequence length="237" mass="26312">MKAKKVTTSLIALLAASTLALGACSDAGSTPKKAETATSHSHKADEHADHAHGNEKYPEGVTESTKKASLDDWAGTHRSYSTYVDEPELAPAFEQKAAESGETVEQVKDAIKARATAFSGMVITDKNITFVKDLANLAAPTEKPIEYTFDKALDVKTDKKEYTWFIFKSKEDAGDYTYVALMPIHGEEVMAHYHMRYGKDMKAILEPENKRWFPTFVDPQKVTLDQVAKAITRKKKH</sequence>
<dbReference type="SUPFAM" id="SSF50814">
    <property type="entry name" value="Lipocalins"/>
    <property type="match status" value="1"/>
</dbReference>
<protein>
    <submittedName>
        <fullName evidence="6">YodA domain protein</fullName>
    </submittedName>
</protein>
<dbReference type="GO" id="GO:0008270">
    <property type="term" value="F:zinc ion binding"/>
    <property type="evidence" value="ECO:0007669"/>
    <property type="project" value="InterPro"/>
</dbReference>
<dbReference type="RefSeq" id="WP_013170030.1">
    <property type="nucleotide sequence ID" value="NC_014218.1"/>
</dbReference>
<dbReference type="Proteomes" id="UP000000376">
    <property type="component" value="Chromosome"/>
</dbReference>
<evidence type="ECO:0000259" key="5">
    <source>
        <dbReference type="Pfam" id="PF09223"/>
    </source>
</evidence>
<name>D7BNN5_ARCHD</name>
<proteinExistence type="predicted"/>
<evidence type="ECO:0000313" key="6">
    <source>
        <dbReference type="EMBL" id="ADH92534.1"/>
    </source>
</evidence>
<evidence type="ECO:0000256" key="1">
    <source>
        <dbReference type="ARBA" id="ARBA00022729"/>
    </source>
</evidence>
<keyword evidence="1 4" id="KW-0732">Signal</keyword>
<dbReference type="STRING" id="644284.Arch_0808"/>
<dbReference type="KEGG" id="ahe:Arch_0808"/>
<dbReference type="Pfam" id="PF09223">
    <property type="entry name" value="ZinT"/>
    <property type="match status" value="1"/>
</dbReference>
<evidence type="ECO:0000313" key="7">
    <source>
        <dbReference type="Proteomes" id="UP000000376"/>
    </source>
</evidence>